<proteinExistence type="predicted"/>
<accession>A0A323V1T3</accession>
<dbReference type="RefSeq" id="WP_181429020.1">
    <property type="nucleotide sequence ID" value="NZ_QKNV01000760.1"/>
</dbReference>
<comment type="caution">
    <text evidence="1">The sequence shown here is derived from an EMBL/GenBank/DDBJ whole genome shotgun (WGS) entry which is preliminary data.</text>
</comment>
<name>A0A323V1T3_9ACTN</name>
<feature type="non-terminal residue" evidence="1">
    <location>
        <position position="1"/>
    </location>
</feature>
<evidence type="ECO:0000313" key="2">
    <source>
        <dbReference type="Proteomes" id="UP000247602"/>
    </source>
</evidence>
<dbReference type="AlphaFoldDB" id="A0A323V1T3"/>
<keyword evidence="2" id="KW-1185">Reference proteome</keyword>
<organism evidence="1 2">
    <name type="scientific">Modestobacter versicolor</name>
    <dbReference type="NCBI Taxonomy" id="429133"/>
    <lineage>
        <taxon>Bacteria</taxon>
        <taxon>Bacillati</taxon>
        <taxon>Actinomycetota</taxon>
        <taxon>Actinomycetes</taxon>
        <taxon>Geodermatophilales</taxon>
        <taxon>Geodermatophilaceae</taxon>
        <taxon>Modestobacter</taxon>
    </lineage>
</organism>
<sequence>LTQVMSVPESPGLFRVHGGRAQKSTRLLLQIPHLANGPASSRNLRLTISLATKRPAAQGNTAGPVVDWIALVSGPSPGNVTFWRQLKTHPSVAGKAKTFSWTVDLDSFDPKLGDLYLGAQFAPNAPPIDISMA</sequence>
<evidence type="ECO:0000313" key="1">
    <source>
        <dbReference type="EMBL" id="PZA18694.1"/>
    </source>
</evidence>
<gene>
    <name evidence="1" type="ORF">DMO24_24730</name>
</gene>
<dbReference type="Proteomes" id="UP000247602">
    <property type="component" value="Unassembled WGS sequence"/>
</dbReference>
<protein>
    <submittedName>
        <fullName evidence="1">Uncharacterized protein</fullName>
    </submittedName>
</protein>
<feature type="non-terminal residue" evidence="1">
    <location>
        <position position="133"/>
    </location>
</feature>
<dbReference type="EMBL" id="QKNV01000760">
    <property type="protein sequence ID" value="PZA18694.1"/>
    <property type="molecule type" value="Genomic_DNA"/>
</dbReference>
<reference evidence="1 2" key="1">
    <citation type="submission" date="2018-06" db="EMBL/GenBank/DDBJ databases">
        <title>Draft genome sequence of Modestobacter versicolor CP153-2.</title>
        <authorList>
            <person name="Gundlapally S.R."/>
        </authorList>
    </citation>
    <scope>NUCLEOTIDE SEQUENCE [LARGE SCALE GENOMIC DNA]</scope>
    <source>
        <strain evidence="1 2">CP153-2</strain>
    </source>
</reference>